<dbReference type="InterPro" id="IPR000792">
    <property type="entry name" value="Tscrpt_reg_LuxR_C"/>
</dbReference>
<dbReference type="Gene3D" id="1.10.10.10">
    <property type="entry name" value="Winged helix-like DNA-binding domain superfamily/Winged helix DNA-binding domain"/>
    <property type="match status" value="1"/>
</dbReference>
<dbReference type="Pfam" id="PF13191">
    <property type="entry name" value="AAA_16"/>
    <property type="match status" value="1"/>
</dbReference>
<dbReference type="PRINTS" id="PR00038">
    <property type="entry name" value="HTHLUXR"/>
</dbReference>
<dbReference type="InterPro" id="IPR041664">
    <property type="entry name" value="AAA_16"/>
</dbReference>
<evidence type="ECO:0000259" key="5">
    <source>
        <dbReference type="PROSITE" id="PS50043"/>
    </source>
</evidence>
<reference evidence="6 7" key="1">
    <citation type="submission" date="2015-07" db="EMBL/GenBank/DDBJ databases">
        <title>Genome sequence of Leptolinea tardivitalis DSM 16556.</title>
        <authorList>
            <person name="Hemp J."/>
            <person name="Ward L.M."/>
            <person name="Pace L.A."/>
            <person name="Fischer W.W."/>
        </authorList>
    </citation>
    <scope>NUCLEOTIDE SEQUENCE [LARGE SCALE GENOMIC DNA]</scope>
    <source>
        <strain evidence="6 7">YMTK-2</strain>
    </source>
</reference>
<dbReference type="GO" id="GO:0006355">
    <property type="term" value="P:regulation of DNA-templated transcription"/>
    <property type="evidence" value="ECO:0007669"/>
    <property type="project" value="InterPro"/>
</dbReference>
<dbReference type="SUPFAM" id="SSF48452">
    <property type="entry name" value="TPR-like"/>
    <property type="match status" value="1"/>
</dbReference>
<dbReference type="CDD" id="cd06170">
    <property type="entry name" value="LuxR_C_like"/>
    <property type="match status" value="1"/>
</dbReference>
<dbReference type="Pfam" id="PF00196">
    <property type="entry name" value="GerE"/>
    <property type="match status" value="1"/>
</dbReference>
<evidence type="ECO:0000256" key="4">
    <source>
        <dbReference type="PROSITE-ProRule" id="PRU00339"/>
    </source>
</evidence>
<keyword evidence="3" id="KW-0804">Transcription</keyword>
<name>A0A0P6XFS0_9CHLR</name>
<dbReference type="PROSITE" id="PS50005">
    <property type="entry name" value="TPR"/>
    <property type="match status" value="1"/>
</dbReference>
<evidence type="ECO:0000313" key="7">
    <source>
        <dbReference type="Proteomes" id="UP000050430"/>
    </source>
</evidence>
<dbReference type="STRING" id="229920.ADM99_02140"/>
<dbReference type="PATRIC" id="fig|229920.5.peg.3352"/>
<evidence type="ECO:0000256" key="3">
    <source>
        <dbReference type="ARBA" id="ARBA00023163"/>
    </source>
</evidence>
<dbReference type="PROSITE" id="PS50043">
    <property type="entry name" value="HTH_LUXR_2"/>
    <property type="match status" value="1"/>
</dbReference>
<dbReference type="InterPro" id="IPR027417">
    <property type="entry name" value="P-loop_NTPase"/>
</dbReference>
<dbReference type="SMART" id="SM00028">
    <property type="entry name" value="TPR"/>
    <property type="match status" value="3"/>
</dbReference>
<evidence type="ECO:0000256" key="2">
    <source>
        <dbReference type="ARBA" id="ARBA00023125"/>
    </source>
</evidence>
<dbReference type="SMART" id="SM00421">
    <property type="entry name" value="HTH_LUXR"/>
    <property type="match status" value="1"/>
</dbReference>
<comment type="caution">
    <text evidence="6">The sequence shown here is derived from an EMBL/GenBank/DDBJ whole genome shotgun (WGS) entry which is preliminary data.</text>
</comment>
<evidence type="ECO:0000256" key="1">
    <source>
        <dbReference type="ARBA" id="ARBA00023015"/>
    </source>
</evidence>
<dbReference type="InterPro" id="IPR016032">
    <property type="entry name" value="Sig_transdc_resp-reg_C-effctor"/>
</dbReference>
<proteinExistence type="predicted"/>
<dbReference type="InterPro" id="IPR011990">
    <property type="entry name" value="TPR-like_helical_dom_sf"/>
</dbReference>
<dbReference type="RefSeq" id="WP_062423027.1">
    <property type="nucleotide sequence ID" value="NZ_BBYA01000012.1"/>
</dbReference>
<organism evidence="6 7">
    <name type="scientific">Leptolinea tardivitalis</name>
    <dbReference type="NCBI Taxonomy" id="229920"/>
    <lineage>
        <taxon>Bacteria</taxon>
        <taxon>Bacillati</taxon>
        <taxon>Chloroflexota</taxon>
        <taxon>Anaerolineae</taxon>
        <taxon>Anaerolineales</taxon>
        <taxon>Anaerolineaceae</taxon>
        <taxon>Leptolinea</taxon>
    </lineage>
</organism>
<dbReference type="AlphaFoldDB" id="A0A0P6XFS0"/>
<dbReference type="Gene3D" id="1.25.40.10">
    <property type="entry name" value="Tetratricopeptide repeat domain"/>
    <property type="match status" value="1"/>
</dbReference>
<evidence type="ECO:0000313" key="6">
    <source>
        <dbReference type="EMBL" id="KPL74054.1"/>
    </source>
</evidence>
<feature type="domain" description="HTH luxR-type" evidence="5">
    <location>
        <begin position="856"/>
        <end position="921"/>
    </location>
</feature>
<keyword evidence="7" id="KW-1185">Reference proteome</keyword>
<dbReference type="SUPFAM" id="SSF46894">
    <property type="entry name" value="C-terminal effector domain of the bipartite response regulators"/>
    <property type="match status" value="1"/>
</dbReference>
<dbReference type="InterPro" id="IPR036388">
    <property type="entry name" value="WH-like_DNA-bd_sf"/>
</dbReference>
<accession>A0A0P6XFS0</accession>
<gene>
    <name evidence="6" type="ORF">ADM99_02140</name>
</gene>
<dbReference type="Proteomes" id="UP000050430">
    <property type="component" value="Unassembled WGS sequence"/>
</dbReference>
<dbReference type="Gene3D" id="3.40.50.300">
    <property type="entry name" value="P-loop containing nucleotide triphosphate hydrolases"/>
    <property type="match status" value="1"/>
</dbReference>
<sequence>MNPQINEIASLIPVSTKLYRPALQPGRVVRDRLIRRLNEGLQDGRPLTLVSAPAGFGKTTCVVEWLQTVDRPVTWLSLDASDDDPRNFLYYLVSALQAVKASIGTGLGNFQAIETLPPALHIASILQRDILTCEKPFLLVLDDFHLIQNNFLMDVLENLISRQPPNLHLVVITREDPLLPLSRHRANNQITEIRADDLRFTRQETGAFFHEMMELPLSVDEVNSLEDRTEGWVAGLQLVGLSLRGQTEPGRIIHSLGGSKRFILSYLTEEVLNRQTEEIQSFLLRIAILERLNGDLCNALTGRIDGQALLQHLFSTNLFLVQLDDEQHWFRFHHLFAEFLRNQQNRLPPEEVASLHRRASQWYENNNMLQEAIQHALVVQDYARVMDLLEKSAPEMMLYGYARRLDDWLKLIPAEWHSRSPKTNLSFAWMYLLRGKYALVEEYLGITDSAISALENSDGHSSREAVKLRAEWSALQSNLLQSIKGKVDQARLMAEKALELCREEDSYIRGVAYLGLGSSYRQLGEFQKAVDAYQQSMYFSRLKGSMVSEILAASYLSMMGIQYGRLQFAARVASQVIERVEAIGDKQIPILGAIHSSLGSVYYDWNRLEDARRELEKCITLSTLSGHNATLIAGKAALCRIFLAEGDLQAAREVFREAADLIPFGVPQWYLPDLLYLQVDLALAENDDLSAEMLIHPYQRRLEDRPIHPDENVFLAALKLAIYRAQHTPAGERHSSADLASAMSLADSLMAETSAAQRNGFYLHACLLRAILHSLAGQSESAMDDLDRAVDLAEPEGYRQVFLEEQAVISPLLKRLVSLESGDPQKRAFVESLVNLCRPVNEAAQVVPHPSNLTQSVDEHDVLTIRELDVLRLIAAGLTYEETAERLFISKNTVRFFVKEIYRKLGVDNRMNAVDYARQRGWLS</sequence>
<dbReference type="InterPro" id="IPR019734">
    <property type="entry name" value="TPR_rpt"/>
</dbReference>
<dbReference type="EMBL" id="LGCK01000004">
    <property type="protein sequence ID" value="KPL74054.1"/>
    <property type="molecule type" value="Genomic_DNA"/>
</dbReference>
<feature type="repeat" description="TPR" evidence="4">
    <location>
        <begin position="510"/>
        <end position="543"/>
    </location>
</feature>
<dbReference type="InterPro" id="IPR059106">
    <property type="entry name" value="WHD_MalT"/>
</dbReference>
<keyword evidence="1" id="KW-0805">Transcription regulation</keyword>
<dbReference type="OrthoDB" id="1137593at2"/>
<dbReference type="InterPro" id="IPR041617">
    <property type="entry name" value="TPR_MalT"/>
</dbReference>
<dbReference type="SUPFAM" id="SSF52540">
    <property type="entry name" value="P-loop containing nucleoside triphosphate hydrolases"/>
    <property type="match status" value="1"/>
</dbReference>
<keyword evidence="4" id="KW-0802">TPR repeat</keyword>
<dbReference type="PANTHER" id="PTHR44688:SF16">
    <property type="entry name" value="DNA-BINDING TRANSCRIPTIONAL ACTIVATOR DEVR_DOSR"/>
    <property type="match status" value="1"/>
</dbReference>
<dbReference type="Pfam" id="PF17874">
    <property type="entry name" value="TPR_MalT"/>
    <property type="match status" value="1"/>
</dbReference>
<protein>
    <recommendedName>
        <fullName evidence="5">HTH luxR-type domain-containing protein</fullName>
    </recommendedName>
</protein>
<keyword evidence="2" id="KW-0238">DNA-binding</keyword>
<dbReference type="Pfam" id="PF25873">
    <property type="entry name" value="WHD_MalT"/>
    <property type="match status" value="1"/>
</dbReference>
<dbReference type="GO" id="GO:0003677">
    <property type="term" value="F:DNA binding"/>
    <property type="evidence" value="ECO:0007669"/>
    <property type="project" value="UniProtKB-KW"/>
</dbReference>
<dbReference type="PANTHER" id="PTHR44688">
    <property type="entry name" value="DNA-BINDING TRANSCRIPTIONAL ACTIVATOR DEVR_DOSR"/>
    <property type="match status" value="1"/>
</dbReference>